<gene>
    <name evidence="2" type="ORF">NliqN6_1899</name>
</gene>
<reference evidence="2" key="1">
    <citation type="submission" date="2020-07" db="EMBL/GenBank/DDBJ databases">
        <title>Draft Genome Sequence of a Deep-Sea Yeast, Naganishia (Cryptococcus) liquefaciens strain N6.</title>
        <authorList>
            <person name="Han Y.W."/>
            <person name="Kajitani R."/>
            <person name="Morimoto H."/>
            <person name="Parhat M."/>
            <person name="Tsubouchi H."/>
            <person name="Bakenova O."/>
            <person name="Ogata M."/>
            <person name="Argunhan B."/>
            <person name="Aoki R."/>
            <person name="Kajiwara S."/>
            <person name="Itoh T."/>
            <person name="Iwasaki H."/>
        </authorList>
    </citation>
    <scope>NUCLEOTIDE SEQUENCE</scope>
    <source>
        <strain evidence="2">N6</strain>
    </source>
</reference>
<sequence length="790" mass="86450">MTSRTASGGSNTSSIRMPRSEMHTPHMFGGSPSQSSSGASSPRRGRARMPVIIMSSQMPRLSDHRKHPYSQLSQSPVSPNLLPKDTRSSTSYTRFVNRSRLAPTDRPLQSPVIQPQVDEVQTDRMPSPLLLPPQRSSTVETLQPLRRRRANRHHSPISQDAMNIDLSGLNNKLGFHVPARETITPRGSDDESEDLLYFAKRRGRGSGERGGVRNSRSLCIEEKALAKSRLVDTHPRQLKNAMSAVPGSRNTGILSPPERRGRSREVKPCSRSLKSISRSVIPSMTVQEHGDDAKDVIKEKVFAATETRTAEEKRSTHLPANAAGSPRMTFPIPTRSAAQPTRRPMGERSLSPRAVCTIGTSAGAAPDEAQKDRSEAGRKMSASQDLHSNPTTAISSPILPPKPVRALSEKTCPTVMKNMVFAPASPVGTKIELADPVSSTLSSSSSLQMPRRSASISLKRIQDQDLETIMGSSTVKVSSPITSRFPTWHHDLEGVRHAETDLAEEDPPKAPSNPASHGPLHWLREAVPKSAEVVPKARNLLQLASTKSPRAVRAASHQIITGFSGSNNPAEKSGSSTRIVLKRGRTASTATEGGDQKRHYTRWDGVETRITEEDHPFHWAVLQRKHELRKQSSRQSLRHDPLSRAHFPKLAHDTATYQDISLSRNRATSPPSRHHETPSRVVSLSSLTHQAVSSLARPVSFRHKSAPLRVSGCKHTGDKHQDLLGDIHRSSISYESVPDAGGLVSLAASFDSRLAYKACKKEEGYVEFDKVLGLDNHPAAYEEEVGVGAD</sequence>
<feature type="compositionally biased region" description="Basic and acidic residues" evidence="1">
    <location>
        <begin position="368"/>
        <end position="378"/>
    </location>
</feature>
<feature type="compositionally biased region" description="Polar residues" evidence="1">
    <location>
        <begin position="1"/>
        <end position="15"/>
    </location>
</feature>
<proteinExistence type="predicted"/>
<feature type="region of interest" description="Disordered" evidence="1">
    <location>
        <begin position="243"/>
        <end position="271"/>
    </location>
</feature>
<feature type="compositionally biased region" description="Low complexity" evidence="1">
    <location>
        <begin position="29"/>
        <end position="42"/>
    </location>
</feature>
<comment type="caution">
    <text evidence="2">The sequence shown here is derived from an EMBL/GenBank/DDBJ whole genome shotgun (WGS) entry which is preliminary data.</text>
</comment>
<organism evidence="2 3">
    <name type="scientific">Naganishia liquefaciens</name>
    <dbReference type="NCBI Taxonomy" id="104408"/>
    <lineage>
        <taxon>Eukaryota</taxon>
        <taxon>Fungi</taxon>
        <taxon>Dikarya</taxon>
        <taxon>Basidiomycota</taxon>
        <taxon>Agaricomycotina</taxon>
        <taxon>Tremellomycetes</taxon>
        <taxon>Filobasidiales</taxon>
        <taxon>Filobasidiaceae</taxon>
        <taxon>Naganishia</taxon>
    </lineage>
</organism>
<protein>
    <submittedName>
        <fullName evidence="2">Uncharacterized protein</fullName>
    </submittedName>
</protein>
<feature type="region of interest" description="Disordered" evidence="1">
    <location>
        <begin position="630"/>
        <end position="679"/>
    </location>
</feature>
<feature type="compositionally biased region" description="Polar residues" evidence="1">
    <location>
        <begin position="655"/>
        <end position="671"/>
    </location>
</feature>
<evidence type="ECO:0000313" key="2">
    <source>
        <dbReference type="EMBL" id="GHJ85497.1"/>
    </source>
</evidence>
<accession>A0A8H3YEQ9</accession>
<evidence type="ECO:0000313" key="3">
    <source>
        <dbReference type="Proteomes" id="UP000620104"/>
    </source>
</evidence>
<feature type="region of interest" description="Disordered" evidence="1">
    <location>
        <begin position="1"/>
        <end position="120"/>
    </location>
</feature>
<feature type="compositionally biased region" description="Polar residues" evidence="1">
    <location>
        <begin position="381"/>
        <end position="395"/>
    </location>
</feature>
<dbReference type="Proteomes" id="UP000620104">
    <property type="component" value="Unassembled WGS sequence"/>
</dbReference>
<feature type="region of interest" description="Disordered" evidence="1">
    <location>
        <begin position="306"/>
        <end position="405"/>
    </location>
</feature>
<dbReference type="AlphaFoldDB" id="A0A8H3YEQ9"/>
<dbReference type="EMBL" id="BLZA01000011">
    <property type="protein sequence ID" value="GHJ85497.1"/>
    <property type="molecule type" value="Genomic_DNA"/>
</dbReference>
<dbReference type="OrthoDB" id="2590744at2759"/>
<name>A0A8H3YEQ9_9TREE</name>
<evidence type="ECO:0000256" key="1">
    <source>
        <dbReference type="SAM" id="MobiDB-lite"/>
    </source>
</evidence>
<feature type="compositionally biased region" description="Basic and acidic residues" evidence="1">
    <location>
        <begin position="257"/>
        <end position="268"/>
    </location>
</feature>
<keyword evidence="3" id="KW-1185">Reference proteome</keyword>